<name>A0A2K3UYE1_9DEIO</name>
<dbReference type="Proteomes" id="UP000236379">
    <property type="component" value="Unassembled WGS sequence"/>
</dbReference>
<dbReference type="InterPro" id="IPR003790">
    <property type="entry name" value="GHL10"/>
</dbReference>
<protein>
    <recommendedName>
        <fullName evidence="4">Glycosyl hydrolase-like 10 domain-containing protein</fullName>
    </recommendedName>
</protein>
<sequence>MTLFAARRALLSLFLLGSGLAQVSPAPAPLPAATPPPAPVTPASPDPALPGPPPADPRPARPALPPGPGGGLRGLWVDAFGPGLKTRAQVTRTVDDAARLGINTLFVQAVRRSDCLCRLSTFPVVTDRDLEKGFDPLAVVVKLAHARGMRVIAWVSVTGAFNTNAPNTNPQHVFRTHGPDAGARSWLARRPGGQWQEGRDGWLDVGIPEAADFITQGIVSLVRNYAVDGVQLDRIRYPDGAVWGYDAKVLARYQGETGRDGVPTPEDPAWAEWKRTQVTNLVRRVALEVKAVRAGTWVSAATITYLEPPREGDLVSFRRTRTYWDVLQDWPTWMHEGLLDLNVLMNYKRDSVADQAGWFDGWNVFARSVAGRADGARAALAAGSAMYLNEPAVTAAQARRSVDAGLGWVGYSYRTPTAGVYGEKESTAQGLETLRKLLTAPGAPLARPLPWTEAPPTTRGLLGRITGTPVPGSRPVEVWQGGRLLAQGVTDGSGYFGFAALPAGKTEIRVSGQRWIDTVPVRGVVRLPDLLVHDLQPVPGQPAPPATPLEPQPPEGPLPGVQSPEVPPTSTPPVPSVP</sequence>
<evidence type="ECO:0000256" key="3">
    <source>
        <dbReference type="SAM" id="SignalP"/>
    </source>
</evidence>
<reference evidence="5 6" key="1">
    <citation type="submission" date="2018-01" db="EMBL/GenBank/DDBJ databases">
        <title>Deinococcus koreensis sp. nov., a radiation-resistant bacterium isolated from river water.</title>
        <authorList>
            <person name="Choi A."/>
        </authorList>
    </citation>
    <scope>NUCLEOTIDE SEQUENCE [LARGE SCALE GENOMIC DNA]</scope>
    <source>
        <strain evidence="5 6">SJW1-2</strain>
    </source>
</reference>
<feature type="region of interest" description="Disordered" evidence="2">
    <location>
        <begin position="28"/>
        <end position="68"/>
    </location>
</feature>
<dbReference type="Pfam" id="PF02638">
    <property type="entry name" value="GHL10"/>
    <property type="match status" value="1"/>
</dbReference>
<feature type="chain" id="PRO_5014328023" description="Glycosyl hydrolase-like 10 domain-containing protein" evidence="3">
    <location>
        <begin position="24"/>
        <end position="578"/>
    </location>
</feature>
<keyword evidence="1 3" id="KW-0732">Signal</keyword>
<comment type="caution">
    <text evidence="5">The sequence shown here is derived from an EMBL/GenBank/DDBJ whole genome shotgun (WGS) entry which is preliminary data.</text>
</comment>
<dbReference type="AlphaFoldDB" id="A0A2K3UYE1"/>
<dbReference type="OrthoDB" id="9794671at2"/>
<feature type="signal peptide" evidence="3">
    <location>
        <begin position="1"/>
        <end position="23"/>
    </location>
</feature>
<evidence type="ECO:0000313" key="6">
    <source>
        <dbReference type="Proteomes" id="UP000236379"/>
    </source>
</evidence>
<dbReference type="InterPro" id="IPR017853">
    <property type="entry name" value="GH"/>
</dbReference>
<gene>
    <name evidence="5" type="ORF">CVO96_09310</name>
</gene>
<evidence type="ECO:0000313" key="5">
    <source>
        <dbReference type="EMBL" id="PNY81549.1"/>
    </source>
</evidence>
<evidence type="ECO:0000256" key="2">
    <source>
        <dbReference type="SAM" id="MobiDB-lite"/>
    </source>
</evidence>
<accession>A0A2K3UYE1</accession>
<dbReference type="PANTHER" id="PTHR43405:SF1">
    <property type="entry name" value="GLYCOSYL HYDROLASE DIGH"/>
    <property type="match status" value="1"/>
</dbReference>
<keyword evidence="6" id="KW-1185">Reference proteome</keyword>
<dbReference type="InterPro" id="IPR052177">
    <property type="entry name" value="Divisome_Glycosyl_Hydrolase"/>
</dbReference>
<dbReference type="EMBL" id="PPPD01000001">
    <property type="protein sequence ID" value="PNY81549.1"/>
    <property type="molecule type" value="Genomic_DNA"/>
</dbReference>
<feature type="region of interest" description="Disordered" evidence="2">
    <location>
        <begin position="536"/>
        <end position="578"/>
    </location>
</feature>
<dbReference type="RefSeq" id="WP_103311992.1">
    <property type="nucleotide sequence ID" value="NZ_PPPD01000001.1"/>
</dbReference>
<feature type="compositionally biased region" description="Pro residues" evidence="2">
    <location>
        <begin position="565"/>
        <end position="578"/>
    </location>
</feature>
<dbReference type="Gene3D" id="3.20.20.80">
    <property type="entry name" value="Glycosidases"/>
    <property type="match status" value="1"/>
</dbReference>
<feature type="domain" description="Glycosyl hydrolase-like 10" evidence="4">
    <location>
        <begin position="72"/>
        <end position="349"/>
    </location>
</feature>
<evidence type="ECO:0000256" key="1">
    <source>
        <dbReference type="ARBA" id="ARBA00022729"/>
    </source>
</evidence>
<proteinExistence type="predicted"/>
<dbReference type="SUPFAM" id="SSF51445">
    <property type="entry name" value="(Trans)glycosidases"/>
    <property type="match status" value="1"/>
</dbReference>
<organism evidence="5 6">
    <name type="scientific">Deinococcus koreensis</name>
    <dbReference type="NCBI Taxonomy" id="2054903"/>
    <lineage>
        <taxon>Bacteria</taxon>
        <taxon>Thermotogati</taxon>
        <taxon>Deinococcota</taxon>
        <taxon>Deinococci</taxon>
        <taxon>Deinococcales</taxon>
        <taxon>Deinococcaceae</taxon>
        <taxon>Deinococcus</taxon>
    </lineage>
</organism>
<feature type="compositionally biased region" description="Pro residues" evidence="2">
    <location>
        <begin position="539"/>
        <end position="557"/>
    </location>
</feature>
<evidence type="ECO:0000259" key="4">
    <source>
        <dbReference type="Pfam" id="PF02638"/>
    </source>
</evidence>
<dbReference type="PANTHER" id="PTHR43405">
    <property type="entry name" value="GLYCOSYL HYDROLASE DIGH"/>
    <property type="match status" value="1"/>
</dbReference>